<gene>
    <name evidence="12 14" type="primary">serC</name>
    <name evidence="14" type="ORF">FAZ69_16200</name>
</gene>
<dbReference type="PANTHER" id="PTHR43247:SF1">
    <property type="entry name" value="PHOSPHOSERINE AMINOTRANSFERASE"/>
    <property type="match status" value="1"/>
</dbReference>
<name>A0A4U1I482_9BURK</name>
<evidence type="ECO:0000256" key="8">
    <source>
        <dbReference type="ARBA" id="ARBA00023096"/>
    </source>
</evidence>
<dbReference type="GO" id="GO:0004648">
    <property type="term" value="F:O-phospho-L-serine:2-oxoglutarate aminotransferase activity"/>
    <property type="evidence" value="ECO:0007669"/>
    <property type="project" value="UniProtKB-UniRule"/>
</dbReference>
<proteinExistence type="inferred from homology"/>
<dbReference type="InterPro" id="IPR022278">
    <property type="entry name" value="Pser_aminoTfrase"/>
</dbReference>
<feature type="binding site" evidence="12">
    <location>
        <position position="198"/>
    </location>
    <ligand>
        <name>pyridoxal 5'-phosphate</name>
        <dbReference type="ChEBI" id="CHEBI:597326"/>
    </ligand>
</feature>
<keyword evidence="5 12" id="KW-0028">Amino-acid biosynthesis</keyword>
<dbReference type="FunFam" id="3.40.640.10:FF:000010">
    <property type="entry name" value="Phosphoserine aminotransferase"/>
    <property type="match status" value="1"/>
</dbReference>
<evidence type="ECO:0000259" key="13">
    <source>
        <dbReference type="Pfam" id="PF00266"/>
    </source>
</evidence>
<feature type="binding site" evidence="12">
    <location>
        <position position="175"/>
    </location>
    <ligand>
        <name>pyridoxal 5'-phosphate</name>
        <dbReference type="ChEBI" id="CHEBI:597326"/>
    </ligand>
</feature>
<dbReference type="UniPathway" id="UPA00244">
    <property type="reaction ID" value="UER00311"/>
</dbReference>
<evidence type="ECO:0000256" key="2">
    <source>
        <dbReference type="ARBA" id="ARBA00005099"/>
    </source>
</evidence>
<keyword evidence="12" id="KW-0963">Cytoplasm</keyword>
<dbReference type="Proteomes" id="UP000305539">
    <property type="component" value="Unassembled WGS sequence"/>
</dbReference>
<evidence type="ECO:0000313" key="15">
    <source>
        <dbReference type="Proteomes" id="UP000305539"/>
    </source>
</evidence>
<comment type="caution">
    <text evidence="12">Lacks conserved residue(s) required for the propagation of feature annotation.</text>
</comment>
<comment type="catalytic activity">
    <reaction evidence="11 12">
        <text>O-phospho-L-serine + 2-oxoglutarate = 3-phosphooxypyruvate + L-glutamate</text>
        <dbReference type="Rhea" id="RHEA:14329"/>
        <dbReference type="ChEBI" id="CHEBI:16810"/>
        <dbReference type="ChEBI" id="CHEBI:18110"/>
        <dbReference type="ChEBI" id="CHEBI:29985"/>
        <dbReference type="ChEBI" id="CHEBI:57524"/>
        <dbReference type="EC" id="2.6.1.52"/>
    </reaction>
</comment>
<sequence length="365" mass="40560">MQTSTQMNFSGGPGALPAPVLRQTRDAIEALPETGLSVLGMSHRSAWFRAVLDEAEHNLRELLDIPRHYHVLFMQGGSSLQFSMLPMNFLRGTKQRAEYIVSGYWSAKAPVEARHEGHASVIWDGYDERYTRLPQADELRLSEDAAYLHYVSNETVEGLEFAEAPGLPGVPLVCDMSSNLLAGPIDVERYALIYAHAQKNLGPSGVTVVILRDDFARRARGSLPTMLDYRTHIDTRSLYNTPPVFAIYVLMLVTRWLRGEIGGVAAMAEINRAKARAVYGALDAYPGFYRVHAERSCRSTMNIAFRLPDTVTETLFLEAAQRDGLHGLEGHRSIGGLRASLYNAVTLDAAATLTQWLTDFARRYG</sequence>
<comment type="similarity">
    <text evidence="3 12">Belongs to the class-V pyridoxal-phosphate-dependent aminotransferase family. SerC subfamily.</text>
</comment>
<keyword evidence="8 12" id="KW-0664">Pyridoxine biosynthesis</keyword>
<organism evidence="14 15">
    <name type="scientific">Trinickia terrae</name>
    <dbReference type="NCBI Taxonomy" id="2571161"/>
    <lineage>
        <taxon>Bacteria</taxon>
        <taxon>Pseudomonadati</taxon>
        <taxon>Pseudomonadota</taxon>
        <taxon>Betaproteobacteria</taxon>
        <taxon>Burkholderiales</taxon>
        <taxon>Burkholderiaceae</taxon>
        <taxon>Trinickia</taxon>
    </lineage>
</organism>
<comment type="subunit">
    <text evidence="12">Homodimer.</text>
</comment>
<evidence type="ECO:0000256" key="9">
    <source>
        <dbReference type="ARBA" id="ARBA00023299"/>
    </source>
</evidence>
<comment type="catalytic activity">
    <reaction evidence="10 12">
        <text>4-(phosphooxy)-L-threonine + 2-oxoglutarate = (R)-3-hydroxy-2-oxo-4-phosphooxybutanoate + L-glutamate</text>
        <dbReference type="Rhea" id="RHEA:16573"/>
        <dbReference type="ChEBI" id="CHEBI:16810"/>
        <dbReference type="ChEBI" id="CHEBI:29985"/>
        <dbReference type="ChEBI" id="CHEBI:58452"/>
        <dbReference type="ChEBI" id="CHEBI:58538"/>
        <dbReference type="EC" id="2.6.1.52"/>
    </reaction>
</comment>
<dbReference type="PANTHER" id="PTHR43247">
    <property type="entry name" value="PHOSPHOSERINE AMINOTRANSFERASE"/>
    <property type="match status" value="1"/>
</dbReference>
<evidence type="ECO:0000256" key="4">
    <source>
        <dbReference type="ARBA" id="ARBA00022576"/>
    </source>
</evidence>
<dbReference type="InterPro" id="IPR015422">
    <property type="entry name" value="PyrdxlP-dep_Trfase_small"/>
</dbReference>
<dbReference type="Gene3D" id="3.40.640.10">
    <property type="entry name" value="Type I PLP-dependent aspartate aminotransferase-like (Major domain)"/>
    <property type="match status" value="1"/>
</dbReference>
<dbReference type="OrthoDB" id="9809412at2"/>
<dbReference type="EMBL" id="SWJE01000008">
    <property type="protein sequence ID" value="TKC88074.1"/>
    <property type="molecule type" value="Genomic_DNA"/>
</dbReference>
<evidence type="ECO:0000256" key="6">
    <source>
        <dbReference type="ARBA" id="ARBA00022679"/>
    </source>
</evidence>
<reference evidence="14 15" key="1">
    <citation type="submission" date="2019-04" db="EMBL/GenBank/DDBJ databases">
        <title>Trinickia sp. 7GSK02, isolated from subtropical forest soil.</title>
        <authorList>
            <person name="Gao Z.-H."/>
            <person name="Qiu L.-H."/>
        </authorList>
    </citation>
    <scope>NUCLEOTIDE SEQUENCE [LARGE SCALE GENOMIC DNA]</scope>
    <source>
        <strain evidence="14 15">7GSK02</strain>
    </source>
</reference>
<comment type="caution">
    <text evidence="14">The sequence shown here is derived from an EMBL/GenBank/DDBJ whole genome shotgun (WGS) entry which is preliminary data.</text>
</comment>
<dbReference type="Gene3D" id="3.90.1150.10">
    <property type="entry name" value="Aspartate Aminotransferase, domain 1"/>
    <property type="match status" value="1"/>
</dbReference>
<dbReference type="FunFam" id="3.90.1150.10:FF:000006">
    <property type="entry name" value="Phosphoserine aminotransferase"/>
    <property type="match status" value="1"/>
</dbReference>
<dbReference type="InterPro" id="IPR000192">
    <property type="entry name" value="Aminotrans_V_dom"/>
</dbReference>
<evidence type="ECO:0000256" key="12">
    <source>
        <dbReference type="HAMAP-Rule" id="MF_00160"/>
    </source>
</evidence>
<dbReference type="SUPFAM" id="SSF53383">
    <property type="entry name" value="PLP-dependent transferases"/>
    <property type="match status" value="1"/>
</dbReference>
<comment type="pathway">
    <text evidence="1 12">Cofactor biosynthesis; pyridoxine 5'-phosphate biosynthesis; pyridoxine 5'-phosphate from D-erythrose 4-phosphate: step 3/5.</text>
</comment>
<comment type="cofactor">
    <cofactor evidence="12">
        <name>pyridoxal 5'-phosphate</name>
        <dbReference type="ChEBI" id="CHEBI:597326"/>
    </cofactor>
    <text evidence="12">Binds 1 pyridoxal phosphate per subunit.</text>
</comment>
<dbReference type="AlphaFoldDB" id="A0A4U1I482"/>
<dbReference type="GO" id="GO:0008615">
    <property type="term" value="P:pyridoxine biosynthetic process"/>
    <property type="evidence" value="ECO:0007669"/>
    <property type="project" value="UniProtKB-UniRule"/>
</dbReference>
<feature type="binding site" evidence="12">
    <location>
        <position position="105"/>
    </location>
    <ligand>
        <name>pyridoxal 5'-phosphate</name>
        <dbReference type="ChEBI" id="CHEBI:597326"/>
    </ligand>
</feature>
<dbReference type="UniPathway" id="UPA00135">
    <property type="reaction ID" value="UER00197"/>
</dbReference>
<comment type="pathway">
    <text evidence="2 12">Amino-acid biosynthesis; L-serine biosynthesis; L-serine from 3-phospho-D-glycerate: step 2/3.</text>
</comment>
<evidence type="ECO:0000256" key="10">
    <source>
        <dbReference type="ARBA" id="ARBA00047630"/>
    </source>
</evidence>
<keyword evidence="7 12" id="KW-0663">Pyridoxal phosphate</keyword>
<protein>
    <recommendedName>
        <fullName evidence="12">Phosphoserine aminotransferase</fullName>
        <ecNumber evidence="12">2.6.1.52</ecNumber>
    </recommendedName>
    <alternativeName>
        <fullName evidence="12">Phosphohydroxythreonine aminotransferase</fullName>
        <shortName evidence="12">PSAT</shortName>
    </alternativeName>
</protein>
<accession>A0A4U1I482</accession>
<feature type="domain" description="Aminotransferase class V" evidence="13">
    <location>
        <begin position="8"/>
        <end position="347"/>
    </location>
</feature>
<feature type="binding site" evidence="12">
    <location>
        <position position="155"/>
    </location>
    <ligand>
        <name>pyridoxal 5'-phosphate</name>
        <dbReference type="ChEBI" id="CHEBI:597326"/>
    </ligand>
</feature>
<dbReference type="EC" id="2.6.1.52" evidence="12"/>
<evidence type="ECO:0000256" key="5">
    <source>
        <dbReference type="ARBA" id="ARBA00022605"/>
    </source>
</evidence>
<dbReference type="GO" id="GO:0030170">
    <property type="term" value="F:pyridoxal phosphate binding"/>
    <property type="evidence" value="ECO:0007669"/>
    <property type="project" value="UniProtKB-UniRule"/>
</dbReference>
<dbReference type="Pfam" id="PF00266">
    <property type="entry name" value="Aminotran_5"/>
    <property type="match status" value="1"/>
</dbReference>
<evidence type="ECO:0000256" key="11">
    <source>
        <dbReference type="ARBA" id="ARBA00049007"/>
    </source>
</evidence>
<evidence type="ECO:0000256" key="7">
    <source>
        <dbReference type="ARBA" id="ARBA00022898"/>
    </source>
</evidence>
<dbReference type="GO" id="GO:0006564">
    <property type="term" value="P:L-serine biosynthetic process"/>
    <property type="evidence" value="ECO:0007669"/>
    <property type="project" value="UniProtKB-UniRule"/>
</dbReference>
<comment type="subcellular location">
    <subcellularLocation>
        <location evidence="12">Cytoplasm</location>
    </subcellularLocation>
</comment>
<keyword evidence="9 12" id="KW-0718">Serine biosynthesis</keyword>
<keyword evidence="4 12" id="KW-0032">Aminotransferase</keyword>
<evidence type="ECO:0000313" key="14">
    <source>
        <dbReference type="EMBL" id="TKC88074.1"/>
    </source>
</evidence>
<evidence type="ECO:0000256" key="1">
    <source>
        <dbReference type="ARBA" id="ARBA00004915"/>
    </source>
</evidence>
<feature type="binding site" evidence="12">
    <location>
        <position position="44"/>
    </location>
    <ligand>
        <name>L-glutamate</name>
        <dbReference type="ChEBI" id="CHEBI:29985"/>
    </ligand>
</feature>
<keyword evidence="6 12" id="KW-0808">Transferase</keyword>
<dbReference type="NCBIfam" id="NF003764">
    <property type="entry name" value="PRK05355.1"/>
    <property type="match status" value="1"/>
</dbReference>
<dbReference type="InterPro" id="IPR015424">
    <property type="entry name" value="PyrdxlP-dep_Trfase"/>
</dbReference>
<evidence type="ECO:0000256" key="3">
    <source>
        <dbReference type="ARBA" id="ARBA00006904"/>
    </source>
</evidence>
<feature type="binding site" evidence="12">
    <location>
        <begin position="240"/>
        <end position="241"/>
    </location>
    <ligand>
        <name>pyridoxal 5'-phosphate</name>
        <dbReference type="ChEBI" id="CHEBI:597326"/>
    </ligand>
</feature>
<feature type="modified residue" description="N6-(pyridoxal phosphate)lysine" evidence="12">
    <location>
        <position position="199"/>
    </location>
</feature>
<dbReference type="GO" id="GO:0005737">
    <property type="term" value="C:cytoplasm"/>
    <property type="evidence" value="ECO:0007669"/>
    <property type="project" value="UniProtKB-SubCell"/>
</dbReference>
<dbReference type="InterPro" id="IPR015421">
    <property type="entry name" value="PyrdxlP-dep_Trfase_major"/>
</dbReference>
<keyword evidence="15" id="KW-1185">Reference proteome</keyword>
<dbReference type="PIRSF" id="PIRSF000525">
    <property type="entry name" value="SerC"/>
    <property type="match status" value="1"/>
</dbReference>
<comment type="function">
    <text evidence="12">Catalyzes the reversible conversion of 3-phosphohydroxypyruvate to phosphoserine and of 3-hydroxy-2-oxo-4-phosphonooxybutanoate to phosphohydroxythreonine.</text>
</comment>
<dbReference type="HAMAP" id="MF_00160">
    <property type="entry name" value="SerC_aminotrans_5"/>
    <property type="match status" value="1"/>
</dbReference>